<evidence type="ECO:0000313" key="2">
    <source>
        <dbReference type="EMBL" id="QQB46921.1"/>
    </source>
</evidence>
<reference evidence="2 4" key="1">
    <citation type="submission" date="2020-12" db="EMBL/GenBank/DDBJ databases">
        <title>FDA dAtabase for Regulatory Grade micrObial Sequences (FDA-ARGOS): Supporting development and validation of Infectious Disease Dx tests.</title>
        <authorList>
            <person name="Sproer C."/>
            <person name="Gronow S."/>
            <person name="Severitt S."/>
            <person name="Schroder I."/>
            <person name="Tallon L."/>
            <person name="Sadzewicz L."/>
            <person name="Zhao X."/>
            <person name="Boylan J."/>
            <person name="Ott S."/>
            <person name="Bowen H."/>
            <person name="Vavikolanu K."/>
            <person name="Mehta A."/>
            <person name="Aluvathingal J."/>
            <person name="Nadendla S."/>
            <person name="Lowell S."/>
            <person name="Myers T."/>
            <person name="Yan Y."/>
            <person name="Sichtig H."/>
        </authorList>
    </citation>
    <scope>NUCLEOTIDE SEQUENCE [LARGE SCALE GENOMIC DNA]</scope>
    <source>
        <strain evidence="2 4">FDAARGOS_1053</strain>
        <strain evidence="3">FDAARGOS_1191</strain>
    </source>
</reference>
<dbReference type="Proteomes" id="UP000617681">
    <property type="component" value="Chromosome"/>
</dbReference>
<evidence type="ECO:0000313" key="4">
    <source>
        <dbReference type="Proteomes" id="UP000596145"/>
    </source>
</evidence>
<sequence length="187" mass="20172">MDSHCYIGKPGRVSVRGHTGILCPMFKRLAFIPVLFLVGCSAEEVPSQAPEPVVKEVQAEDGECPYLDSQAVAQMNGQKVLRVGVDKQFEVPACQFWSYWEEPQLTVIVREMASEGGARAVVDHYAPVAETSPAEEPEGWSGGRGPVEGGAVYAVSKGATAVVVLTDQEQSVKAQLVAEETIRNLQL</sequence>
<dbReference type="Proteomes" id="UP000596145">
    <property type="component" value="Chromosome"/>
</dbReference>
<proteinExistence type="predicted"/>
<dbReference type="Gene3D" id="3.40.1000.10">
    <property type="entry name" value="Mog1/PsbP, alpha/beta/alpha sandwich"/>
    <property type="match status" value="1"/>
</dbReference>
<dbReference type="SUPFAM" id="SSF55724">
    <property type="entry name" value="Mog1p/PsbP-like"/>
    <property type="match status" value="1"/>
</dbReference>
<dbReference type="EMBL" id="CP069534">
    <property type="protein sequence ID" value="QRP70559.1"/>
    <property type="molecule type" value="Genomic_DNA"/>
</dbReference>
<feature type="domain" description="DUF2020" evidence="1">
    <location>
        <begin position="52"/>
        <end position="187"/>
    </location>
</feature>
<dbReference type="AlphaFoldDB" id="A0A7T4JVJ1"/>
<accession>A0A7T4JVJ1</accession>
<evidence type="ECO:0000313" key="3">
    <source>
        <dbReference type="EMBL" id="QRP70559.1"/>
    </source>
</evidence>
<dbReference type="EMBL" id="CP066007">
    <property type="protein sequence ID" value="QQB46921.1"/>
    <property type="molecule type" value="Genomic_DNA"/>
</dbReference>
<evidence type="ECO:0000259" key="1">
    <source>
        <dbReference type="Pfam" id="PF09449"/>
    </source>
</evidence>
<organism evidence="2 4">
    <name type="scientific">Corynebacterium glucuronolyticum</name>
    <dbReference type="NCBI Taxonomy" id="39791"/>
    <lineage>
        <taxon>Bacteria</taxon>
        <taxon>Bacillati</taxon>
        <taxon>Actinomycetota</taxon>
        <taxon>Actinomycetes</taxon>
        <taxon>Mycobacteriales</taxon>
        <taxon>Corynebacteriaceae</taxon>
        <taxon>Corynebacterium</taxon>
    </lineage>
</organism>
<dbReference type="InterPro" id="IPR016123">
    <property type="entry name" value="Mog1/PsbP_a/b/a-sand"/>
</dbReference>
<dbReference type="OrthoDB" id="4774058at2"/>
<name>A0A7T4JVJ1_9CORY</name>
<gene>
    <name evidence="2" type="ORF">I6I10_03090</name>
    <name evidence="3" type="ORF">I6J21_12625</name>
</gene>
<dbReference type="InterPro" id="IPR018567">
    <property type="entry name" value="DUF2020"/>
</dbReference>
<protein>
    <submittedName>
        <fullName evidence="2">DUF2020 domain-containing protein</fullName>
    </submittedName>
</protein>
<dbReference type="Pfam" id="PF09449">
    <property type="entry name" value="DUF2020"/>
    <property type="match status" value="1"/>
</dbReference>